<dbReference type="EMBL" id="GL834282">
    <property type="protein sequence ID" value="EGB01713.1"/>
    <property type="molecule type" value="Genomic_DNA"/>
</dbReference>
<dbReference type="eggNOG" id="KOG0730">
    <property type="taxonomic scope" value="Eukaryota"/>
</dbReference>
<dbReference type="PANTHER" id="PTHR23077">
    <property type="entry name" value="AAA-FAMILY ATPASE"/>
    <property type="match status" value="1"/>
</dbReference>
<dbReference type="KEGG" id="aaf:AURANDRAFT_69568"/>
<reference evidence="2 3" key="1">
    <citation type="journal article" date="2011" name="Proc. Natl. Acad. Sci. U.S.A.">
        <title>Niche of harmful alga Aureococcus anophagefferens revealed through ecogenomics.</title>
        <authorList>
            <person name="Gobler C.J."/>
            <person name="Berry D.L."/>
            <person name="Dyhrman S.T."/>
            <person name="Wilhelm S.W."/>
            <person name="Salamov A."/>
            <person name="Lobanov A.V."/>
            <person name="Zhang Y."/>
            <person name="Collier J.L."/>
            <person name="Wurch L.L."/>
            <person name="Kustka A.B."/>
            <person name="Dill B.D."/>
            <person name="Shah M."/>
            <person name="VerBerkmoes N.C."/>
            <person name="Kuo A."/>
            <person name="Terry A."/>
            <person name="Pangilinan J."/>
            <person name="Lindquist E.A."/>
            <person name="Lucas S."/>
            <person name="Paulsen I.T."/>
            <person name="Hattenrath-Lehmann T.K."/>
            <person name="Talmage S.C."/>
            <person name="Walker E.A."/>
            <person name="Koch F."/>
            <person name="Burson A.M."/>
            <person name="Marcoval M.A."/>
            <person name="Tang Y.Z."/>
            <person name="Lecleir G.R."/>
            <person name="Coyne K.J."/>
            <person name="Berg G.M."/>
            <person name="Bertrand E.M."/>
            <person name="Saito M.A."/>
            <person name="Gladyshev V.N."/>
            <person name="Grigoriev I.V."/>
        </authorList>
    </citation>
    <scope>NUCLEOTIDE SEQUENCE [LARGE SCALE GENOMIC DNA]</scope>
    <source>
        <strain evidence="3">CCMP 1984</strain>
    </source>
</reference>
<evidence type="ECO:0000313" key="3">
    <source>
        <dbReference type="Proteomes" id="UP000002729"/>
    </source>
</evidence>
<dbReference type="OrthoDB" id="205346at2759"/>
<dbReference type="Pfam" id="PF00004">
    <property type="entry name" value="AAA"/>
    <property type="match status" value="1"/>
</dbReference>
<evidence type="ECO:0000259" key="1">
    <source>
        <dbReference type="SMART" id="SM00382"/>
    </source>
</evidence>
<proteinExistence type="predicted"/>
<dbReference type="Gene3D" id="1.10.8.60">
    <property type="match status" value="1"/>
</dbReference>
<organism evidence="3">
    <name type="scientific">Aureococcus anophagefferens</name>
    <name type="common">Harmful bloom alga</name>
    <dbReference type="NCBI Taxonomy" id="44056"/>
    <lineage>
        <taxon>Eukaryota</taxon>
        <taxon>Sar</taxon>
        <taxon>Stramenopiles</taxon>
        <taxon>Ochrophyta</taxon>
        <taxon>Pelagophyceae</taxon>
        <taxon>Pelagomonadales</taxon>
        <taxon>Pelagomonadaceae</taxon>
        <taxon>Aureococcus</taxon>
    </lineage>
</organism>
<dbReference type="InterPro" id="IPR003959">
    <property type="entry name" value="ATPase_AAA_core"/>
</dbReference>
<evidence type="ECO:0000313" key="2">
    <source>
        <dbReference type="EMBL" id="EGB01713.1"/>
    </source>
</evidence>
<dbReference type="Gene3D" id="3.40.50.300">
    <property type="entry name" value="P-loop containing nucleotide triphosphate hydrolases"/>
    <property type="match status" value="1"/>
</dbReference>
<dbReference type="InParanoid" id="F0YT46"/>
<dbReference type="GeneID" id="20227622"/>
<dbReference type="InterPro" id="IPR027417">
    <property type="entry name" value="P-loop_NTPase"/>
</dbReference>
<dbReference type="GO" id="GO:0016887">
    <property type="term" value="F:ATP hydrolysis activity"/>
    <property type="evidence" value="ECO:0007669"/>
    <property type="project" value="InterPro"/>
</dbReference>
<feature type="domain" description="AAA+ ATPase" evidence="1">
    <location>
        <begin position="8"/>
        <end position="129"/>
    </location>
</feature>
<dbReference type="RefSeq" id="XP_009043588.1">
    <property type="nucleotide sequence ID" value="XM_009045340.1"/>
</dbReference>
<gene>
    <name evidence="2" type="ORF">AURANDRAFT_69568</name>
</gene>
<dbReference type="Proteomes" id="UP000002729">
    <property type="component" value="Unassembled WGS sequence"/>
</dbReference>
<accession>F0YT46</accession>
<dbReference type="GO" id="GO:0005524">
    <property type="term" value="F:ATP binding"/>
    <property type="evidence" value="ECO:0007669"/>
    <property type="project" value="InterPro"/>
</dbReference>
<feature type="non-terminal residue" evidence="2">
    <location>
        <position position="1"/>
    </location>
</feature>
<dbReference type="InterPro" id="IPR003593">
    <property type="entry name" value="AAA+_ATPase"/>
</dbReference>
<name>F0YT46_AURAN</name>
<feature type="non-terminal residue" evidence="2">
    <location>
        <position position="259"/>
    </location>
</feature>
<dbReference type="InterPro" id="IPR050168">
    <property type="entry name" value="AAA_ATPase_domain"/>
</dbReference>
<dbReference type="AlphaFoldDB" id="F0YT46"/>
<protein>
    <recommendedName>
        <fullName evidence="1">AAA+ ATPase domain-containing protein</fullName>
    </recommendedName>
</protein>
<sequence length="259" mass="27459">VEGGPRWSDRALLLYGPPGCGKTSLVECLAAEWGRGDLVTVHGAELYSRFSVSKFGEARRHYDRARQLAPAVLHVKGLDLALGDVLAHLGGADRDDRVLVVVTNSAPHALPAAPRGPRRRRTTRVADGLAAFDQMLHVAPPTQADRARAIARGVADPADDLDFLDLAAQMDGFSYRAVAEACAAATRSARRRSPKRGRRVLGDDFDDVLDAVPMLAAVASAGLGSGAPDAARRQAAEGLVCDWVDGGLAWRATTPAAER</sequence>
<keyword evidence="3" id="KW-1185">Reference proteome</keyword>
<dbReference type="SUPFAM" id="SSF52540">
    <property type="entry name" value="P-loop containing nucleoside triphosphate hydrolases"/>
    <property type="match status" value="1"/>
</dbReference>
<dbReference type="SMART" id="SM00382">
    <property type="entry name" value="AAA"/>
    <property type="match status" value="1"/>
</dbReference>